<evidence type="ECO:0000313" key="8">
    <source>
        <dbReference type="EMBL" id="CCM01014.1"/>
    </source>
</evidence>
<dbReference type="STRING" id="599839.J4H271"/>
<keyword evidence="3" id="KW-0285">Flavoprotein</keyword>
<comment type="cofactor">
    <cofactor evidence="1">
        <name>FAD</name>
        <dbReference type="ChEBI" id="CHEBI:57692"/>
    </cofactor>
</comment>
<evidence type="ECO:0000256" key="2">
    <source>
        <dbReference type="ARBA" id="ARBA00005466"/>
    </source>
</evidence>
<evidence type="ECO:0000259" key="7">
    <source>
        <dbReference type="PROSITE" id="PS51387"/>
    </source>
</evidence>
<dbReference type="AlphaFoldDB" id="J4H271"/>
<evidence type="ECO:0000256" key="6">
    <source>
        <dbReference type="SAM" id="MobiDB-lite"/>
    </source>
</evidence>
<gene>
    <name evidence="8" type="ORF">FIBRA_03062</name>
</gene>
<evidence type="ECO:0000256" key="1">
    <source>
        <dbReference type="ARBA" id="ARBA00001974"/>
    </source>
</evidence>
<feature type="region of interest" description="Disordered" evidence="6">
    <location>
        <begin position="221"/>
        <end position="360"/>
    </location>
</feature>
<dbReference type="Proteomes" id="UP000006352">
    <property type="component" value="Unassembled WGS sequence"/>
</dbReference>
<dbReference type="GeneID" id="24095925"/>
<proteinExistence type="inferred from homology"/>
<dbReference type="PANTHER" id="PTHR42973:SF39">
    <property type="entry name" value="FAD-BINDING PCMH-TYPE DOMAIN-CONTAINING PROTEIN"/>
    <property type="match status" value="1"/>
</dbReference>
<feature type="domain" description="FAD-binding PCMH-type" evidence="7">
    <location>
        <begin position="404"/>
        <end position="592"/>
    </location>
</feature>
<sequence>MKTSSRDALPTLEISRSELPQTLFEELRSAVRGSVFRPSDSEFAERSRTFNGKLVCLSKALVSPLDAQDVSAAVRFCSKHSLSPSVKAGGYATAGWSIAGDVIIDLGMLRECEIEPPLPEEEAPDGKDWVRMRDMLALGSKGKGRAERSGAAGSVRVQASSALPASMSMSEQQPYIPSGTKRRRDSSEEPVEDALPELKASQEKRNLLRSYDGASESVASFLRGPALPPEKGEEPRKPPANRRRYHSPDPSVSESSAMFEQPHPAEERNLQPPRMEARTDSSESSTLGSGSGSGSGIQSSISQQSTTATTPEAIPEVAETADPAAASKPAPQPREEDPFAYLSSDRAPEPRAPMFSGANPFRSSTSLGPIPPAALAAMDGAGAMFAAMGRGMGMSSWTAPPSASIGAQGVWGAGVGPTSSMYTGHFMDPMSVPGLPFPAGLSMGAGMGPFAASLGHLPVPSQMAPAQPVHKHAYVTLGAGMRQKEVDMYTAEHPLEGFSGVTGGREPGLVPYHIPSSAHPVGSSILLLAGFGFISRMRGLSIDNLVEVEMVLADGRIVIVNEGEDPDLWWAVRGAGPAFGIATRYKVRAFPIPVVFAGNLIYRFHRATAPSLIKHFRDCVKSAPRELYANVLLTAGPADKDSLVVIQMCYIGPKEKGVEYLNAISSWDGERCLLNEVSEKSYLTQQDSVAQILRGKAGRQWFIRSSLIHSLPDEVVNKTVIQFASTPIGCTWIFELSGGAIADFEDTCLPKEQREAIWTVAALHQWEMGIDDPRCITSAEEWIDGTIRTVALGGPYPSFLGRHEPPWRTKASYGKNWDRLAELKRKFDPDCLFKNNLWPVSKTGEPIEFMENEPPSP</sequence>
<dbReference type="HOGENOM" id="CLU_008737_0_0_1"/>
<feature type="compositionally biased region" description="Low complexity" evidence="6">
    <location>
        <begin position="159"/>
        <end position="170"/>
    </location>
</feature>
<feature type="region of interest" description="Disordered" evidence="6">
    <location>
        <begin position="140"/>
        <end position="205"/>
    </location>
</feature>
<comment type="similarity">
    <text evidence="2">Belongs to the oxygen-dependent FAD-linked oxidoreductase family.</text>
</comment>
<dbReference type="RefSeq" id="XP_012180297.1">
    <property type="nucleotide sequence ID" value="XM_012324907.1"/>
</dbReference>
<dbReference type="GO" id="GO:0071949">
    <property type="term" value="F:FAD binding"/>
    <property type="evidence" value="ECO:0007669"/>
    <property type="project" value="InterPro"/>
</dbReference>
<dbReference type="InterPro" id="IPR016167">
    <property type="entry name" value="FAD-bd_PCMH_sub1"/>
</dbReference>
<dbReference type="InterPro" id="IPR036318">
    <property type="entry name" value="FAD-bd_PCMH-like_sf"/>
</dbReference>
<dbReference type="OrthoDB" id="9996127at2759"/>
<dbReference type="InterPro" id="IPR012951">
    <property type="entry name" value="BBE"/>
</dbReference>
<protein>
    <recommendedName>
        <fullName evidence="7">FAD-binding PCMH-type domain-containing protein</fullName>
    </recommendedName>
</protein>
<evidence type="ECO:0000256" key="5">
    <source>
        <dbReference type="ARBA" id="ARBA00023002"/>
    </source>
</evidence>
<dbReference type="InterPro" id="IPR016166">
    <property type="entry name" value="FAD-bd_PCMH"/>
</dbReference>
<dbReference type="InParanoid" id="J4H271"/>
<name>J4H271_9APHY</name>
<dbReference type="Gene3D" id="3.30.43.10">
    <property type="entry name" value="Uridine Diphospho-n-acetylenolpyruvylglucosamine Reductase, domain 2"/>
    <property type="match status" value="1"/>
</dbReference>
<feature type="compositionally biased region" description="Low complexity" evidence="6">
    <location>
        <begin position="296"/>
        <end position="310"/>
    </location>
</feature>
<evidence type="ECO:0000313" key="9">
    <source>
        <dbReference type="Proteomes" id="UP000006352"/>
    </source>
</evidence>
<keyword evidence="4" id="KW-0274">FAD</keyword>
<dbReference type="InterPro" id="IPR016169">
    <property type="entry name" value="FAD-bd_PCMH_sub2"/>
</dbReference>
<dbReference type="Gene3D" id="3.30.465.10">
    <property type="match status" value="1"/>
</dbReference>
<dbReference type="PANTHER" id="PTHR42973">
    <property type="entry name" value="BINDING OXIDOREDUCTASE, PUTATIVE (AFU_ORTHOLOGUE AFUA_1G17690)-RELATED"/>
    <property type="match status" value="1"/>
</dbReference>
<dbReference type="SUPFAM" id="SSF56176">
    <property type="entry name" value="FAD-binding/transporter-associated domain-like"/>
    <property type="match status" value="2"/>
</dbReference>
<dbReference type="PROSITE" id="PS51387">
    <property type="entry name" value="FAD_PCMH"/>
    <property type="match status" value="1"/>
</dbReference>
<keyword evidence="9" id="KW-1185">Reference proteome</keyword>
<evidence type="ECO:0000256" key="3">
    <source>
        <dbReference type="ARBA" id="ARBA00022630"/>
    </source>
</evidence>
<reference evidence="8 9" key="1">
    <citation type="journal article" date="2012" name="Appl. Environ. Microbiol.">
        <title>Short-read sequencing for genomic analysis of the brown rot fungus Fibroporia radiculosa.</title>
        <authorList>
            <person name="Tang J.D."/>
            <person name="Perkins A.D."/>
            <person name="Sonstegard T.S."/>
            <person name="Schroeder S.G."/>
            <person name="Burgess S.C."/>
            <person name="Diehl S.V."/>
        </authorList>
    </citation>
    <scope>NUCLEOTIDE SEQUENCE [LARGE SCALE GENOMIC DNA]</scope>
    <source>
        <strain evidence="8 9">TFFH 294</strain>
    </source>
</reference>
<dbReference type="InterPro" id="IPR050416">
    <property type="entry name" value="FAD-linked_Oxidoreductase"/>
</dbReference>
<feature type="compositionally biased region" description="Basic and acidic residues" evidence="6">
    <location>
        <begin position="263"/>
        <end position="281"/>
    </location>
</feature>
<keyword evidence="5" id="KW-0560">Oxidoreductase</keyword>
<evidence type="ECO:0000256" key="4">
    <source>
        <dbReference type="ARBA" id="ARBA00022827"/>
    </source>
</evidence>
<accession>J4H271</accession>
<organism evidence="8 9">
    <name type="scientific">Fibroporia radiculosa</name>
    <dbReference type="NCBI Taxonomy" id="599839"/>
    <lineage>
        <taxon>Eukaryota</taxon>
        <taxon>Fungi</taxon>
        <taxon>Dikarya</taxon>
        <taxon>Basidiomycota</taxon>
        <taxon>Agaricomycotina</taxon>
        <taxon>Agaricomycetes</taxon>
        <taxon>Polyporales</taxon>
        <taxon>Fibroporiaceae</taxon>
        <taxon>Fibroporia</taxon>
    </lineage>
</organism>
<dbReference type="Gene3D" id="3.40.462.20">
    <property type="match status" value="1"/>
</dbReference>
<dbReference type="Pfam" id="PF08031">
    <property type="entry name" value="BBE"/>
    <property type="match status" value="1"/>
</dbReference>
<dbReference type="EMBL" id="HE797013">
    <property type="protein sequence ID" value="CCM01014.1"/>
    <property type="molecule type" value="Genomic_DNA"/>
</dbReference>
<dbReference type="GO" id="GO:0016491">
    <property type="term" value="F:oxidoreductase activity"/>
    <property type="evidence" value="ECO:0007669"/>
    <property type="project" value="UniProtKB-KW"/>
</dbReference>